<dbReference type="Proteomes" id="UP000234681">
    <property type="component" value="Chromosome 9"/>
</dbReference>
<dbReference type="EMBL" id="CH474081">
    <property type="protein sequence ID" value="EDL83022.1"/>
    <property type="molecule type" value="Genomic_DNA"/>
</dbReference>
<evidence type="ECO:0000313" key="2">
    <source>
        <dbReference type="Proteomes" id="UP000234681"/>
    </source>
</evidence>
<organism evidence="1 2">
    <name type="scientific">Rattus norvegicus</name>
    <name type="common">Rat</name>
    <dbReference type="NCBI Taxonomy" id="10116"/>
    <lineage>
        <taxon>Eukaryota</taxon>
        <taxon>Metazoa</taxon>
        <taxon>Chordata</taxon>
        <taxon>Craniata</taxon>
        <taxon>Vertebrata</taxon>
        <taxon>Euteleostomi</taxon>
        <taxon>Mammalia</taxon>
        <taxon>Eutheria</taxon>
        <taxon>Euarchontoglires</taxon>
        <taxon>Glires</taxon>
        <taxon>Rodentia</taxon>
        <taxon>Myomorpha</taxon>
        <taxon>Muroidea</taxon>
        <taxon>Muridae</taxon>
        <taxon>Murinae</taxon>
        <taxon>Rattus</taxon>
    </lineage>
</organism>
<gene>
    <name evidence="1" type="ORF">rCG_23623</name>
</gene>
<sequence length="54" mass="6254">MSVRQALMRMVPWFWQLLKDLGETCLYPKLLVKLSGPHLEIDPEYGIDARNPAL</sequence>
<protein>
    <submittedName>
        <fullName evidence="1">RCG23623</fullName>
    </submittedName>
</protein>
<accession>A6KPN9</accession>
<evidence type="ECO:0000313" key="1">
    <source>
        <dbReference type="EMBL" id="EDL83022.1"/>
    </source>
</evidence>
<proteinExistence type="predicted"/>
<reference evidence="2" key="1">
    <citation type="submission" date="2005-09" db="EMBL/GenBank/DDBJ databases">
        <authorList>
            <person name="Mural R.J."/>
            <person name="Li P.W."/>
            <person name="Adams M.D."/>
            <person name="Amanatides P.G."/>
            <person name="Baden-Tillson H."/>
            <person name="Barnstead M."/>
            <person name="Chin S.H."/>
            <person name="Dew I."/>
            <person name="Evans C.A."/>
            <person name="Ferriera S."/>
            <person name="Flanigan M."/>
            <person name="Fosler C."/>
            <person name="Glodek A."/>
            <person name="Gu Z."/>
            <person name="Holt R.A."/>
            <person name="Jennings D."/>
            <person name="Kraft C.L."/>
            <person name="Lu F."/>
            <person name="Nguyen T."/>
            <person name="Nusskern D.R."/>
            <person name="Pfannkoch C.M."/>
            <person name="Sitter C."/>
            <person name="Sutton G.G."/>
            <person name="Venter J.C."/>
            <person name="Wang Z."/>
            <person name="Woodage T."/>
            <person name="Zheng X.H."/>
            <person name="Zhong F."/>
        </authorList>
    </citation>
    <scope>NUCLEOTIDE SEQUENCE [LARGE SCALE GENOMIC DNA]</scope>
    <source>
        <strain>BN</strain>
        <strain evidence="2">Sprague-Dawley</strain>
    </source>
</reference>
<name>A6KPN9_RAT</name>
<dbReference type="AlphaFoldDB" id="A6KPN9"/>